<dbReference type="PANTHER" id="PTHR41299:SF1">
    <property type="entry name" value="THIAMINE PYROPHOSPHOKINASE"/>
    <property type="match status" value="1"/>
</dbReference>
<dbReference type="InterPro" id="IPR007373">
    <property type="entry name" value="Thiamin_PyroPKinase_B1-bd"/>
</dbReference>
<dbReference type="KEGG" id="sedi:EBB79_15435"/>
<dbReference type="GO" id="GO:0005524">
    <property type="term" value="F:ATP binding"/>
    <property type="evidence" value="ECO:0007669"/>
    <property type="project" value="UniProtKB-KW"/>
</dbReference>
<proteinExistence type="predicted"/>
<dbReference type="InterPro" id="IPR053149">
    <property type="entry name" value="TPK"/>
</dbReference>
<reference evidence="7 8" key="1">
    <citation type="submission" date="2018-10" db="EMBL/GenBank/DDBJ databases">
        <title>Parasedimentitalea marina sp. nov., a psychrophilic bacterium isolated from deep seawater of the New Britain Trench.</title>
        <authorList>
            <person name="Cao J."/>
        </authorList>
    </citation>
    <scope>NUCLEOTIDE SEQUENCE [LARGE SCALE GENOMIC DNA]</scope>
    <source>
        <strain evidence="7 8">W43</strain>
    </source>
</reference>
<dbReference type="Proteomes" id="UP000283063">
    <property type="component" value="Chromosome"/>
</dbReference>
<keyword evidence="3 7" id="KW-0418">Kinase</keyword>
<dbReference type="InterPro" id="IPR006282">
    <property type="entry name" value="Thi_PPkinase"/>
</dbReference>
<dbReference type="InterPro" id="IPR036759">
    <property type="entry name" value="TPK_catalytic_sf"/>
</dbReference>
<dbReference type="Pfam" id="PF04263">
    <property type="entry name" value="TPK_catalytic"/>
    <property type="match status" value="1"/>
</dbReference>
<keyword evidence="4" id="KW-0067">ATP-binding</keyword>
<dbReference type="GO" id="GO:0016301">
    <property type="term" value="F:kinase activity"/>
    <property type="evidence" value="ECO:0007669"/>
    <property type="project" value="UniProtKB-KW"/>
</dbReference>
<evidence type="ECO:0000259" key="6">
    <source>
        <dbReference type="SMART" id="SM00983"/>
    </source>
</evidence>
<evidence type="ECO:0000256" key="2">
    <source>
        <dbReference type="ARBA" id="ARBA00022741"/>
    </source>
</evidence>
<evidence type="ECO:0000256" key="5">
    <source>
        <dbReference type="NCBIfam" id="TIGR01378"/>
    </source>
</evidence>
<dbReference type="InterPro" id="IPR036371">
    <property type="entry name" value="TPK_B1-bd_sf"/>
</dbReference>
<dbReference type="GO" id="GO:0009229">
    <property type="term" value="P:thiamine diphosphate biosynthetic process"/>
    <property type="evidence" value="ECO:0007669"/>
    <property type="project" value="InterPro"/>
</dbReference>
<dbReference type="EMBL" id="CP033219">
    <property type="protein sequence ID" value="AZV79129.1"/>
    <property type="molecule type" value="Genomic_DNA"/>
</dbReference>
<dbReference type="GO" id="GO:0006772">
    <property type="term" value="P:thiamine metabolic process"/>
    <property type="evidence" value="ECO:0007669"/>
    <property type="project" value="UniProtKB-UniRule"/>
</dbReference>
<evidence type="ECO:0000313" key="7">
    <source>
        <dbReference type="EMBL" id="AZV79129.1"/>
    </source>
</evidence>
<keyword evidence="1 7" id="KW-0808">Transferase</keyword>
<sequence>MQLIVSFCDQIVACFENCRNVGGRALIVDQIEPVTLVGGGAVAPGDLELALSLAPFLVAADSGADRAIAAGFEPRAVIGDLDSLSNVVRNQLAPNRIFEVAEQDSTDFHKALRHIKAPVVLAVGFLGERVDHQLAGFNTLVQPLGSPCILLGEHELIFHIPRQINLPTRAGDIVSLFPMGAVTGCSTGLKWPLDGVQMSPMGLIGTSNEATGPVSLTPNGPGLLGIIPRHHLPQLMPLISRSLSW</sequence>
<dbReference type="SUPFAM" id="SSF63862">
    <property type="entry name" value="Thiamin pyrophosphokinase, substrate-binding domain"/>
    <property type="match status" value="1"/>
</dbReference>
<evidence type="ECO:0000256" key="4">
    <source>
        <dbReference type="ARBA" id="ARBA00022840"/>
    </source>
</evidence>
<name>A0A3T0N578_9RHOB</name>
<feature type="domain" description="Thiamin pyrophosphokinase thiamin-binding" evidence="6">
    <location>
        <begin position="152"/>
        <end position="219"/>
    </location>
</feature>
<dbReference type="GO" id="GO:0004788">
    <property type="term" value="F:thiamine diphosphokinase activity"/>
    <property type="evidence" value="ECO:0007669"/>
    <property type="project" value="UniProtKB-UniRule"/>
</dbReference>
<evidence type="ECO:0000256" key="3">
    <source>
        <dbReference type="ARBA" id="ARBA00022777"/>
    </source>
</evidence>
<dbReference type="Gene3D" id="3.40.50.10240">
    <property type="entry name" value="Thiamin pyrophosphokinase, catalytic domain"/>
    <property type="match status" value="1"/>
</dbReference>
<dbReference type="Pfam" id="PF04265">
    <property type="entry name" value="TPK_B1_binding"/>
    <property type="match status" value="1"/>
</dbReference>
<dbReference type="InterPro" id="IPR007371">
    <property type="entry name" value="TPK_catalytic"/>
</dbReference>
<dbReference type="SUPFAM" id="SSF63999">
    <property type="entry name" value="Thiamin pyrophosphokinase, catalytic domain"/>
    <property type="match status" value="1"/>
</dbReference>
<accession>A0A3T0N578</accession>
<keyword evidence="2" id="KW-0547">Nucleotide-binding</keyword>
<evidence type="ECO:0000256" key="1">
    <source>
        <dbReference type="ARBA" id="ARBA00022679"/>
    </source>
</evidence>
<dbReference type="SMART" id="SM00983">
    <property type="entry name" value="TPK_B1_binding"/>
    <property type="match status" value="1"/>
</dbReference>
<evidence type="ECO:0000313" key="8">
    <source>
        <dbReference type="Proteomes" id="UP000283063"/>
    </source>
</evidence>
<organism evidence="7 8">
    <name type="scientific">Parasedimentitalea marina</name>
    <dbReference type="NCBI Taxonomy" id="2483033"/>
    <lineage>
        <taxon>Bacteria</taxon>
        <taxon>Pseudomonadati</taxon>
        <taxon>Pseudomonadota</taxon>
        <taxon>Alphaproteobacteria</taxon>
        <taxon>Rhodobacterales</taxon>
        <taxon>Paracoccaceae</taxon>
        <taxon>Parasedimentitalea</taxon>
    </lineage>
</organism>
<dbReference type="AlphaFoldDB" id="A0A3T0N578"/>
<protein>
    <recommendedName>
        <fullName evidence="5">Thiamine diphosphokinase</fullName>
        <ecNumber evidence="5">2.7.6.2</ecNumber>
    </recommendedName>
</protein>
<dbReference type="NCBIfam" id="TIGR01378">
    <property type="entry name" value="thi_PPkinase"/>
    <property type="match status" value="1"/>
</dbReference>
<gene>
    <name evidence="7" type="ORF">EBB79_15435</name>
</gene>
<dbReference type="PANTHER" id="PTHR41299">
    <property type="entry name" value="THIAMINE PYROPHOSPHOKINASE"/>
    <property type="match status" value="1"/>
</dbReference>
<dbReference type="OrthoDB" id="7057856at2"/>
<dbReference type="EC" id="2.7.6.2" evidence="5"/>
<dbReference type="GO" id="GO:0030975">
    <property type="term" value="F:thiamine binding"/>
    <property type="evidence" value="ECO:0007669"/>
    <property type="project" value="InterPro"/>
</dbReference>
<dbReference type="CDD" id="cd07995">
    <property type="entry name" value="TPK"/>
    <property type="match status" value="1"/>
</dbReference>
<keyword evidence="8" id="KW-1185">Reference proteome</keyword>